<dbReference type="Pfam" id="PF06876">
    <property type="entry name" value="SCRL"/>
    <property type="match status" value="1"/>
</dbReference>
<reference evidence="6" key="1">
    <citation type="submission" date="2009-01" db="EMBL/GenBank/DDBJ databases">
        <title>Simple and efficient methods for S genotyping and S screening in genus Brassica by dot-blot analysis.</title>
        <authorList>
            <person name="Oikawa E."/>
            <person name="Takuno S."/>
            <person name="Izumita T."/>
            <person name="Sakamoto K."/>
            <person name="Hanzawa H."/>
            <person name="Kitashiba H."/>
            <person name="Nishio T."/>
        </authorList>
    </citation>
    <scope>NUCLEOTIDE SEQUENCE</scope>
</reference>
<comment type="subcellular location">
    <subcellularLocation>
        <location evidence="1">Secreted</location>
    </subcellularLocation>
</comment>
<keyword evidence="5" id="KW-1015">Disulfide bond</keyword>
<gene>
    <name evidence="6" type="primary">BoSP11-11</name>
</gene>
<evidence type="ECO:0000256" key="5">
    <source>
        <dbReference type="ARBA" id="ARBA00023157"/>
    </source>
</evidence>
<dbReference type="InterPro" id="IPR010682">
    <property type="entry name" value="SCRL"/>
</dbReference>
<evidence type="ECO:0000256" key="4">
    <source>
        <dbReference type="ARBA" id="ARBA00022729"/>
    </source>
</evidence>
<feature type="non-terminal residue" evidence="6">
    <location>
        <position position="66"/>
    </location>
</feature>
<comment type="similarity">
    <text evidence="2">Belongs to the DEFL family.</text>
</comment>
<dbReference type="AlphaFoldDB" id="D2KUY5"/>
<evidence type="ECO:0000256" key="1">
    <source>
        <dbReference type="ARBA" id="ARBA00004613"/>
    </source>
</evidence>
<keyword evidence="3" id="KW-0964">Secreted</keyword>
<protein>
    <submittedName>
        <fullName evidence="6">S locus protein 11</fullName>
    </submittedName>
</protein>
<dbReference type="EMBL" id="AB476636">
    <property type="protein sequence ID" value="BAI63299.1"/>
    <property type="molecule type" value="mRNA"/>
</dbReference>
<keyword evidence="4" id="KW-0732">Signal</keyword>
<sequence>FQEVEANMMNQFSCNRTFPGARCGSPEDCENYFKKILNEKTASNCKCTGKHPHLLCTCQLKHKCLP</sequence>
<dbReference type="GO" id="GO:0007165">
    <property type="term" value="P:signal transduction"/>
    <property type="evidence" value="ECO:0007669"/>
    <property type="project" value="InterPro"/>
</dbReference>
<evidence type="ECO:0000256" key="3">
    <source>
        <dbReference type="ARBA" id="ARBA00022525"/>
    </source>
</evidence>
<dbReference type="GO" id="GO:0005576">
    <property type="term" value="C:extracellular region"/>
    <property type="evidence" value="ECO:0007669"/>
    <property type="project" value="UniProtKB-SubCell"/>
</dbReference>
<accession>D2KUY5</accession>
<proteinExistence type="evidence at transcript level"/>
<evidence type="ECO:0000256" key="2">
    <source>
        <dbReference type="ARBA" id="ARBA00006722"/>
    </source>
</evidence>
<feature type="non-terminal residue" evidence="6">
    <location>
        <position position="1"/>
    </location>
</feature>
<name>D2KUY5_BRAOL</name>
<evidence type="ECO:0000313" key="6">
    <source>
        <dbReference type="EMBL" id="BAI63299.1"/>
    </source>
</evidence>
<organism evidence="6">
    <name type="scientific">Brassica oleracea</name>
    <name type="common">Wild cabbage</name>
    <dbReference type="NCBI Taxonomy" id="3712"/>
    <lineage>
        <taxon>Eukaryota</taxon>
        <taxon>Viridiplantae</taxon>
        <taxon>Streptophyta</taxon>
        <taxon>Embryophyta</taxon>
        <taxon>Tracheophyta</taxon>
        <taxon>Spermatophyta</taxon>
        <taxon>Magnoliopsida</taxon>
        <taxon>eudicotyledons</taxon>
        <taxon>Gunneridae</taxon>
        <taxon>Pentapetalae</taxon>
        <taxon>rosids</taxon>
        <taxon>malvids</taxon>
        <taxon>Brassicales</taxon>
        <taxon>Brassicaceae</taxon>
        <taxon>Brassiceae</taxon>
        <taxon>Brassica</taxon>
    </lineage>
</organism>